<reference evidence="1" key="1">
    <citation type="submission" date="2020-05" db="EMBL/GenBank/DDBJ databases">
        <authorList>
            <person name="Chiriac C."/>
            <person name="Salcher M."/>
            <person name="Ghai R."/>
            <person name="Kavagutti S V."/>
        </authorList>
    </citation>
    <scope>NUCLEOTIDE SEQUENCE</scope>
</reference>
<proteinExistence type="predicted"/>
<gene>
    <name evidence="1" type="ORF">UFOPK3376_03089</name>
</gene>
<dbReference type="AlphaFoldDB" id="A0A6J7FLC5"/>
<dbReference type="EMBL" id="CAFBLP010000135">
    <property type="protein sequence ID" value="CAB4894738.1"/>
    <property type="molecule type" value="Genomic_DNA"/>
</dbReference>
<accession>A0A6J7FLC5</accession>
<sequence>MGRIRRGPITFSTPGCNYDFGDPVVYTVHMRAVNNPDVIQTEVGFSQRLNSDGRRFFKSFAEFQPRNAGTIYHNFRDPNLDPNGGGFGTAPCTQSVDVTKFTTFKVVQFAETAAGSNFWKWRSLIDCENGLGLLVLDEFQAKGFKVGQAMSEYEVKNSGVEYTGQFDALYAKSPASGNPFEVWPDLACGEKRTGEYWSRWDVKISGQAWKLDTTGTAICP</sequence>
<organism evidence="1">
    <name type="scientific">freshwater metagenome</name>
    <dbReference type="NCBI Taxonomy" id="449393"/>
    <lineage>
        <taxon>unclassified sequences</taxon>
        <taxon>metagenomes</taxon>
        <taxon>ecological metagenomes</taxon>
    </lineage>
</organism>
<protein>
    <submittedName>
        <fullName evidence="1">Unannotated protein</fullName>
    </submittedName>
</protein>
<evidence type="ECO:0000313" key="1">
    <source>
        <dbReference type="EMBL" id="CAB4894738.1"/>
    </source>
</evidence>
<name>A0A6J7FLC5_9ZZZZ</name>